<dbReference type="Proteomes" id="UP001627154">
    <property type="component" value="Unassembled WGS sequence"/>
</dbReference>
<organism evidence="2 3">
    <name type="scientific">Trichogramma kaykai</name>
    <dbReference type="NCBI Taxonomy" id="54128"/>
    <lineage>
        <taxon>Eukaryota</taxon>
        <taxon>Metazoa</taxon>
        <taxon>Ecdysozoa</taxon>
        <taxon>Arthropoda</taxon>
        <taxon>Hexapoda</taxon>
        <taxon>Insecta</taxon>
        <taxon>Pterygota</taxon>
        <taxon>Neoptera</taxon>
        <taxon>Endopterygota</taxon>
        <taxon>Hymenoptera</taxon>
        <taxon>Apocrita</taxon>
        <taxon>Proctotrupomorpha</taxon>
        <taxon>Chalcidoidea</taxon>
        <taxon>Trichogrammatidae</taxon>
        <taxon>Trichogramma</taxon>
    </lineage>
</organism>
<evidence type="ECO:0000313" key="2">
    <source>
        <dbReference type="EMBL" id="KAL3395101.1"/>
    </source>
</evidence>
<reference evidence="2 3" key="1">
    <citation type="journal article" date="2024" name="bioRxiv">
        <title>A reference genome for Trichogramma kaykai: A tiny desert-dwelling parasitoid wasp with competing sex-ratio distorters.</title>
        <authorList>
            <person name="Culotta J."/>
            <person name="Lindsey A.R."/>
        </authorList>
    </citation>
    <scope>NUCLEOTIDE SEQUENCE [LARGE SCALE GENOMIC DNA]</scope>
    <source>
        <strain evidence="2 3">KSX58</strain>
    </source>
</reference>
<evidence type="ECO:0000313" key="3">
    <source>
        <dbReference type="Proteomes" id="UP001627154"/>
    </source>
</evidence>
<dbReference type="AlphaFoldDB" id="A0ABD2WPP5"/>
<comment type="caution">
    <text evidence="2">The sequence shown here is derived from an EMBL/GenBank/DDBJ whole genome shotgun (WGS) entry which is preliminary data.</text>
</comment>
<keyword evidence="3" id="KW-1185">Reference proteome</keyword>
<name>A0ABD2WPP5_9HYME</name>
<sequence>MDNRPYTQLRVGHLNVHSLDAHFEDVRAIMTRRDLHLFAIGESWLKPRMHSGPFEVTGYTLFRHDRVGAGAGGVALYVRDGLRCRCVAFSERPPIYRNRPEFMFVQVRVESSSVLVCAVYNPPKAGYWSDLEEALLNCRVTYDYAILCGDLNINWPVLSNPRATLRDFFVSYDFTPLPFGTTHHPGDTHTTIDYIYVRGLQALDTDKKHHLYISKHDALFATLPIDVPPPVGANIRCRDFKRLDQRRFDAELFSIDWAHIIGLVNVDAKV</sequence>
<accession>A0ABD2WPP5</accession>
<dbReference type="SUPFAM" id="SSF56219">
    <property type="entry name" value="DNase I-like"/>
    <property type="match status" value="1"/>
</dbReference>
<dbReference type="Gene3D" id="3.60.10.10">
    <property type="entry name" value="Endonuclease/exonuclease/phosphatase"/>
    <property type="match status" value="1"/>
</dbReference>
<protein>
    <recommendedName>
        <fullName evidence="1">Endonuclease/exonuclease/phosphatase domain-containing protein</fullName>
    </recommendedName>
</protein>
<dbReference type="Pfam" id="PF03372">
    <property type="entry name" value="Exo_endo_phos"/>
    <property type="match status" value="1"/>
</dbReference>
<gene>
    <name evidence="2" type="ORF">TKK_010722</name>
</gene>
<dbReference type="EMBL" id="JBJJXI010000085">
    <property type="protein sequence ID" value="KAL3395101.1"/>
    <property type="molecule type" value="Genomic_DNA"/>
</dbReference>
<proteinExistence type="predicted"/>
<dbReference type="InterPro" id="IPR036691">
    <property type="entry name" value="Endo/exonu/phosph_ase_sf"/>
</dbReference>
<evidence type="ECO:0000259" key="1">
    <source>
        <dbReference type="Pfam" id="PF03372"/>
    </source>
</evidence>
<feature type="domain" description="Endonuclease/exonuclease/phosphatase" evidence="1">
    <location>
        <begin position="14"/>
        <end position="199"/>
    </location>
</feature>
<dbReference type="InterPro" id="IPR005135">
    <property type="entry name" value="Endo/exonuclease/phosphatase"/>
</dbReference>